<gene>
    <name evidence="3" type="ORF">HNR68_003451</name>
</gene>
<dbReference type="InterPro" id="IPR001753">
    <property type="entry name" value="Enoyl-CoA_hydra/iso"/>
</dbReference>
<dbReference type="GO" id="GO:0016853">
    <property type="term" value="F:isomerase activity"/>
    <property type="evidence" value="ECO:0007669"/>
    <property type="project" value="InterPro"/>
</dbReference>
<evidence type="ECO:0000256" key="1">
    <source>
        <dbReference type="ARBA" id="ARBA00005254"/>
    </source>
</evidence>
<dbReference type="AlphaFoldDB" id="A0A853AS90"/>
<sequence length="266" mass="29276">MSDRVSVEIDGPLAHVTMTREDRLNGLDLAMLRGLVDAAAEVRADRSVRAVVLSGAGRSFSAGLDFASVTKNQGQMMFHFFRPPWRSTNLYQEACWAWRRLPVPVLAVIQGHCFGGALQLALGADFRFAKPDAQFSVMEAKWGLVPDMSGTATLRELLPMDVAKRLAMTAEVFDGTKAHELGLVTEVADDPRAAAVELAEQLATRSPDALAATKRLFQRTRHVSPWQAFRLESVYQLRLLLGANHKIARKAGAAGKVAEYVNRTFR</sequence>
<dbReference type="RefSeq" id="WP_179722397.1">
    <property type="nucleotide sequence ID" value="NZ_BAABFH010000001.1"/>
</dbReference>
<proteinExistence type="inferred from homology"/>
<accession>A0A853AS90</accession>
<dbReference type="NCBIfam" id="NF005699">
    <property type="entry name" value="PRK07509.1"/>
    <property type="match status" value="1"/>
</dbReference>
<dbReference type="PANTHER" id="PTHR43149">
    <property type="entry name" value="ENOYL-COA HYDRATASE"/>
    <property type="match status" value="1"/>
</dbReference>
<dbReference type="PANTHER" id="PTHR43149:SF1">
    <property type="entry name" value="DELTA(3,5)-DELTA(2,4)-DIENOYL-COA ISOMERASE, MITOCHONDRIAL"/>
    <property type="match status" value="1"/>
</dbReference>
<dbReference type="PROSITE" id="PS00166">
    <property type="entry name" value="ENOYL_COA_HYDRATASE"/>
    <property type="match status" value="1"/>
</dbReference>
<dbReference type="EMBL" id="JACCFJ010000001">
    <property type="protein sequence ID" value="NYI84821.1"/>
    <property type="molecule type" value="Genomic_DNA"/>
</dbReference>
<evidence type="ECO:0000313" key="4">
    <source>
        <dbReference type="Proteomes" id="UP000587002"/>
    </source>
</evidence>
<evidence type="ECO:0000313" key="3">
    <source>
        <dbReference type="EMBL" id="NYI84821.1"/>
    </source>
</evidence>
<dbReference type="SUPFAM" id="SSF52096">
    <property type="entry name" value="ClpP/crotonase"/>
    <property type="match status" value="1"/>
</dbReference>
<dbReference type="CDD" id="cd06558">
    <property type="entry name" value="crotonase-like"/>
    <property type="match status" value="1"/>
</dbReference>
<dbReference type="InterPro" id="IPR045002">
    <property type="entry name" value="Ech1-like"/>
</dbReference>
<dbReference type="InterPro" id="IPR029045">
    <property type="entry name" value="ClpP/crotonase-like_dom_sf"/>
</dbReference>
<keyword evidence="4" id="KW-1185">Reference proteome</keyword>
<dbReference type="Proteomes" id="UP000587002">
    <property type="component" value="Unassembled WGS sequence"/>
</dbReference>
<comment type="similarity">
    <text evidence="1 2">Belongs to the enoyl-CoA hydratase/isomerase family.</text>
</comment>
<name>A0A853AS90_9PSEU</name>
<dbReference type="InterPro" id="IPR018376">
    <property type="entry name" value="Enoyl-CoA_hyd/isom_CS"/>
</dbReference>
<organism evidence="3 4">
    <name type="scientific">Saccharopolyspora hordei</name>
    <dbReference type="NCBI Taxonomy" id="1838"/>
    <lineage>
        <taxon>Bacteria</taxon>
        <taxon>Bacillati</taxon>
        <taxon>Actinomycetota</taxon>
        <taxon>Actinomycetes</taxon>
        <taxon>Pseudonocardiales</taxon>
        <taxon>Pseudonocardiaceae</taxon>
        <taxon>Saccharopolyspora</taxon>
    </lineage>
</organism>
<reference evidence="3 4" key="1">
    <citation type="submission" date="2020-07" db="EMBL/GenBank/DDBJ databases">
        <title>Sequencing the genomes of 1000 actinobacteria strains.</title>
        <authorList>
            <person name="Klenk H.-P."/>
        </authorList>
    </citation>
    <scope>NUCLEOTIDE SEQUENCE [LARGE SCALE GENOMIC DNA]</scope>
    <source>
        <strain evidence="3 4">DSM 44065</strain>
    </source>
</reference>
<dbReference type="Pfam" id="PF00378">
    <property type="entry name" value="ECH_1"/>
    <property type="match status" value="1"/>
</dbReference>
<comment type="caution">
    <text evidence="3">The sequence shown here is derived from an EMBL/GenBank/DDBJ whole genome shotgun (WGS) entry which is preliminary data.</text>
</comment>
<dbReference type="Gene3D" id="3.90.226.10">
    <property type="entry name" value="2-enoyl-CoA Hydratase, Chain A, domain 1"/>
    <property type="match status" value="1"/>
</dbReference>
<evidence type="ECO:0000256" key="2">
    <source>
        <dbReference type="RuleBase" id="RU003707"/>
    </source>
</evidence>
<protein>
    <submittedName>
        <fullName evidence="3">Enoyl-CoA hydratase/carnithine racemase</fullName>
    </submittedName>
</protein>